<comment type="caution">
    <text evidence="1">The sequence shown here is derived from an EMBL/GenBank/DDBJ whole genome shotgun (WGS) entry which is preliminary data.</text>
</comment>
<evidence type="ECO:0000313" key="2">
    <source>
        <dbReference type="Proteomes" id="UP001339167"/>
    </source>
</evidence>
<accession>A0ABU7JJC3</accession>
<dbReference type="RefSeq" id="WP_330088380.1">
    <property type="nucleotide sequence ID" value="NZ_JAUGZK010000009.1"/>
</dbReference>
<dbReference type="EMBL" id="JAUGZK010000009">
    <property type="protein sequence ID" value="MEE2025058.1"/>
    <property type="molecule type" value="Genomic_DNA"/>
</dbReference>
<reference evidence="1 2" key="1">
    <citation type="submission" date="2023-06" db="EMBL/GenBank/DDBJ databases">
        <title>Alkalimonas sp., MEB004 an alkaliphilic bacterium isolated from Lonar Lake, India.</title>
        <authorList>
            <person name="Joshi A."/>
            <person name="Thite S."/>
        </authorList>
    </citation>
    <scope>NUCLEOTIDE SEQUENCE [LARGE SCALE GENOMIC DNA]</scope>
    <source>
        <strain evidence="1 2">MEB004</strain>
    </source>
</reference>
<name>A0ABU7JJC3_9GAMM</name>
<dbReference type="Proteomes" id="UP001339167">
    <property type="component" value="Unassembled WGS sequence"/>
</dbReference>
<evidence type="ECO:0000313" key="1">
    <source>
        <dbReference type="EMBL" id="MEE2025058.1"/>
    </source>
</evidence>
<keyword evidence="2" id="KW-1185">Reference proteome</keyword>
<sequence>MSELISFQVERARQWLAQQGCNIVNVRQAKRRPVISIDVACPVLQRNATVLIETKNGQRSLGYTARVGDCLVHWHQPAN</sequence>
<protein>
    <submittedName>
        <fullName evidence="1">Uncharacterized protein</fullName>
    </submittedName>
</protein>
<proteinExistence type="predicted"/>
<organism evidence="1 2">
    <name type="scientific">Alkalimonas mucilaginosa</name>
    <dbReference type="NCBI Taxonomy" id="3057676"/>
    <lineage>
        <taxon>Bacteria</taxon>
        <taxon>Pseudomonadati</taxon>
        <taxon>Pseudomonadota</taxon>
        <taxon>Gammaproteobacteria</taxon>
        <taxon>Alkalimonas</taxon>
    </lineage>
</organism>
<gene>
    <name evidence="1" type="ORF">QWF21_12465</name>
</gene>